<evidence type="ECO:0000313" key="4">
    <source>
        <dbReference type="Proteomes" id="UP000761534"/>
    </source>
</evidence>
<dbReference type="Proteomes" id="UP000761534">
    <property type="component" value="Unassembled WGS sequence"/>
</dbReference>
<evidence type="ECO:0000256" key="1">
    <source>
        <dbReference type="SAM" id="MobiDB-lite"/>
    </source>
</evidence>
<sequence length="411" mass="47923">MAQCRVMNSRHKLVKTLTMGQDISVSGLFPPSNENKCQNEAEKTLLALNDGEVDRARFLLKLLSCERTLTIDVYAPQRTFQRFNLYQSSNRGDAQATENREIRYPHTEICSDPELQKEVDRLVDRRDEGRLPLRLKCLEYQVRCSNIPEGLKALDANRVSPKQLSLDRAIAERKTRLKHARFASSIGDIATETRIIRNSKYHPRLTVFYQYEIPEYPGCFVKWEPATGLVHFTPLWRIVFSLDTIPDISQFRELCPHHPEWIMSCAGHHTTQGIWLHYDDARFLAKQFCWKIRRELIIIFGENFPAECSPPLVPVDMKKVDNNPYLSKEDKRILLFLSEKSHDYWRLKCRVQNELDQNDIFRNSKPFSALDYSVLTAKSQGPDDSPQQSEVMENPYKQKRTRNSRSRSNSQ</sequence>
<feature type="region of interest" description="Disordered" evidence="1">
    <location>
        <begin position="377"/>
        <end position="411"/>
    </location>
</feature>
<gene>
    <name evidence="3" type="ORF">TRICI_005693</name>
</gene>
<dbReference type="EMBL" id="SWFS01000441">
    <property type="protein sequence ID" value="KAA8903403.1"/>
    <property type="molecule type" value="Genomic_DNA"/>
</dbReference>
<feature type="domain" description="HTH APSES-type" evidence="2">
    <location>
        <begin position="197"/>
        <end position="311"/>
    </location>
</feature>
<protein>
    <recommendedName>
        <fullName evidence="2">HTH APSES-type domain-containing protein</fullName>
    </recommendedName>
</protein>
<dbReference type="PROSITE" id="PS51299">
    <property type="entry name" value="HTH_APSES"/>
    <property type="match status" value="1"/>
</dbReference>
<dbReference type="VEuPathDB" id="FungiDB:TRICI_005693"/>
<reference evidence="3" key="1">
    <citation type="journal article" date="2019" name="G3 (Bethesda)">
        <title>Genome Assemblies of Two Rare Opportunistic Yeast Pathogens: Diutina rugosa (syn. Candida rugosa) and Trichomonascus ciferrii (syn. Candida ciferrii).</title>
        <authorList>
            <person name="Mixao V."/>
            <person name="Saus E."/>
            <person name="Hansen A.P."/>
            <person name="Lass-Florl C."/>
            <person name="Gabaldon T."/>
        </authorList>
    </citation>
    <scope>NUCLEOTIDE SEQUENCE</scope>
    <source>
        <strain evidence="3">CBS 4856</strain>
    </source>
</reference>
<proteinExistence type="predicted"/>
<dbReference type="OrthoDB" id="5562739at2759"/>
<comment type="caution">
    <text evidence="3">The sequence shown here is derived from an EMBL/GenBank/DDBJ whole genome shotgun (WGS) entry which is preliminary data.</text>
</comment>
<organism evidence="3 4">
    <name type="scientific">Trichomonascus ciferrii</name>
    <dbReference type="NCBI Taxonomy" id="44093"/>
    <lineage>
        <taxon>Eukaryota</taxon>
        <taxon>Fungi</taxon>
        <taxon>Dikarya</taxon>
        <taxon>Ascomycota</taxon>
        <taxon>Saccharomycotina</taxon>
        <taxon>Dipodascomycetes</taxon>
        <taxon>Dipodascales</taxon>
        <taxon>Trichomonascaceae</taxon>
        <taxon>Trichomonascus</taxon>
        <taxon>Trichomonascus ciferrii complex</taxon>
    </lineage>
</organism>
<name>A0A642UQJ2_9ASCO</name>
<dbReference type="InterPro" id="IPR036887">
    <property type="entry name" value="HTH_APSES_sf"/>
</dbReference>
<dbReference type="Gene3D" id="3.10.260.10">
    <property type="entry name" value="Transcription regulator HTH, APSES-type DNA-binding domain"/>
    <property type="match status" value="1"/>
</dbReference>
<evidence type="ECO:0000313" key="3">
    <source>
        <dbReference type="EMBL" id="KAA8903403.1"/>
    </source>
</evidence>
<accession>A0A642UQJ2</accession>
<dbReference type="SUPFAM" id="SSF54616">
    <property type="entry name" value="DNA-binding domain of Mlu1-box binding protein MBP1"/>
    <property type="match status" value="1"/>
</dbReference>
<evidence type="ECO:0000259" key="2">
    <source>
        <dbReference type="PROSITE" id="PS51299"/>
    </source>
</evidence>
<dbReference type="AlphaFoldDB" id="A0A642UQJ2"/>
<dbReference type="InterPro" id="IPR003163">
    <property type="entry name" value="Tscrpt_reg_HTH_APSES-type"/>
</dbReference>
<keyword evidence="4" id="KW-1185">Reference proteome</keyword>
<dbReference type="GO" id="GO:0003677">
    <property type="term" value="F:DNA binding"/>
    <property type="evidence" value="ECO:0007669"/>
    <property type="project" value="InterPro"/>
</dbReference>